<evidence type="ECO:0000256" key="2">
    <source>
        <dbReference type="SAM" id="MobiDB-lite"/>
    </source>
</evidence>
<dbReference type="InterPro" id="IPR051499">
    <property type="entry name" value="Phosducin-like_reg"/>
</dbReference>
<accession>A0A5N5X1K8</accession>
<organism evidence="4 5">
    <name type="scientific">Aspergillus leporis</name>
    <dbReference type="NCBI Taxonomy" id="41062"/>
    <lineage>
        <taxon>Eukaryota</taxon>
        <taxon>Fungi</taxon>
        <taxon>Dikarya</taxon>
        <taxon>Ascomycota</taxon>
        <taxon>Pezizomycotina</taxon>
        <taxon>Eurotiomycetes</taxon>
        <taxon>Eurotiomycetidae</taxon>
        <taxon>Eurotiales</taxon>
        <taxon>Aspergillaceae</taxon>
        <taxon>Aspergillus</taxon>
        <taxon>Aspergillus subgen. Circumdati</taxon>
    </lineage>
</organism>
<dbReference type="EMBL" id="ML732218">
    <property type="protein sequence ID" value="KAB8073907.1"/>
    <property type="molecule type" value="Genomic_DNA"/>
</dbReference>
<evidence type="ECO:0000313" key="5">
    <source>
        <dbReference type="Proteomes" id="UP000326565"/>
    </source>
</evidence>
<name>A0A5N5X1K8_9EURO</name>
<dbReference type="Gene3D" id="3.40.30.10">
    <property type="entry name" value="Glutaredoxin"/>
    <property type="match status" value="1"/>
</dbReference>
<feature type="region of interest" description="Disordered" evidence="2">
    <location>
        <begin position="1"/>
        <end position="59"/>
    </location>
</feature>
<dbReference type="InterPro" id="IPR036249">
    <property type="entry name" value="Thioredoxin-like_sf"/>
</dbReference>
<gene>
    <name evidence="4" type="ORF">BDV29DRAFT_130868</name>
</gene>
<dbReference type="SUPFAM" id="SSF52833">
    <property type="entry name" value="Thioredoxin-like"/>
    <property type="match status" value="1"/>
</dbReference>
<dbReference type="InterPro" id="IPR024253">
    <property type="entry name" value="Phosducin_thioredoxin-like_dom"/>
</dbReference>
<reference evidence="4 5" key="1">
    <citation type="submission" date="2019-04" db="EMBL/GenBank/DDBJ databases">
        <title>Friends and foes A comparative genomics study of 23 Aspergillus species from section Flavi.</title>
        <authorList>
            <consortium name="DOE Joint Genome Institute"/>
            <person name="Kjaerbolling I."/>
            <person name="Vesth T."/>
            <person name="Frisvad J.C."/>
            <person name="Nybo J.L."/>
            <person name="Theobald S."/>
            <person name="Kildgaard S."/>
            <person name="Isbrandt T."/>
            <person name="Kuo A."/>
            <person name="Sato A."/>
            <person name="Lyhne E.K."/>
            <person name="Kogle M.E."/>
            <person name="Wiebenga A."/>
            <person name="Kun R.S."/>
            <person name="Lubbers R.J."/>
            <person name="Makela M.R."/>
            <person name="Barry K."/>
            <person name="Chovatia M."/>
            <person name="Clum A."/>
            <person name="Daum C."/>
            <person name="Haridas S."/>
            <person name="He G."/>
            <person name="LaButti K."/>
            <person name="Lipzen A."/>
            <person name="Mondo S."/>
            <person name="Riley R."/>
            <person name="Salamov A."/>
            <person name="Simmons B.A."/>
            <person name="Magnuson J.K."/>
            <person name="Henrissat B."/>
            <person name="Mortensen U.H."/>
            <person name="Larsen T.O."/>
            <person name="Devries R.P."/>
            <person name="Grigoriev I.V."/>
            <person name="Machida M."/>
            <person name="Baker S.E."/>
            <person name="Andersen M.R."/>
        </authorList>
    </citation>
    <scope>NUCLEOTIDE SEQUENCE [LARGE SCALE GENOMIC DNA]</scope>
    <source>
        <strain evidence="4 5">CBS 151.66</strain>
    </source>
</reference>
<dbReference type="AlphaFoldDB" id="A0A5N5X1K8"/>
<keyword evidence="5" id="KW-1185">Reference proteome</keyword>
<proteinExistence type="inferred from homology"/>
<protein>
    <submittedName>
        <fullName evidence="4">Thioredoxin-like protein</fullName>
    </submittedName>
</protein>
<feature type="region of interest" description="Disordered" evidence="2">
    <location>
        <begin position="100"/>
        <end position="128"/>
    </location>
</feature>
<dbReference type="OrthoDB" id="70588at2759"/>
<dbReference type="PANTHER" id="PTHR46052:SF1">
    <property type="entry name" value="PHOSDUCIN-LIKE PROTEIN"/>
    <property type="match status" value="1"/>
</dbReference>
<dbReference type="Pfam" id="PF02114">
    <property type="entry name" value="Phosducin"/>
    <property type="match status" value="1"/>
</dbReference>
<dbReference type="InterPro" id="IPR001200">
    <property type="entry name" value="Phosducin"/>
</dbReference>
<sequence length="271" mass="30413">MSSAQEEFNRLVHSNQDKSSTHPEDRDNSEHDSNPSDDEQDHPQFSGSEDNNSNMRARSSTYHVPRTVFEANTGPKGVIADAQAFERARQSSFRRTLLGTGPAKSIADDSTLLHNTPPPDGSLSDEDEESFLSKWRESRLREYRIQGFRRPSPRRKMYGSVNTVDAVGYLDAIEKVTSDTVVVVCIYDPKSKTSTLVESCLEGIASRNPTVHFIKLHYEIAEMNHVEAPALLAYRGGEVFATIVEILRQIPKGQDCTTHTLEDLLKLHRVL</sequence>
<feature type="domain" description="Phosducin" evidence="3">
    <location>
        <begin position="125"/>
        <end position="266"/>
    </location>
</feature>
<dbReference type="CDD" id="cd02987">
    <property type="entry name" value="Phd_like_Phd"/>
    <property type="match status" value="1"/>
</dbReference>
<dbReference type="PANTHER" id="PTHR46052">
    <property type="entry name" value="PHOSDUCIN-LIKE PROTEIN"/>
    <property type="match status" value="1"/>
</dbReference>
<evidence type="ECO:0000256" key="1">
    <source>
        <dbReference type="ARBA" id="ARBA00009686"/>
    </source>
</evidence>
<dbReference type="Proteomes" id="UP000326565">
    <property type="component" value="Unassembled WGS sequence"/>
</dbReference>
<feature type="compositionally biased region" description="Polar residues" evidence="2">
    <location>
        <begin position="43"/>
        <end position="59"/>
    </location>
</feature>
<feature type="compositionally biased region" description="Basic and acidic residues" evidence="2">
    <location>
        <begin position="7"/>
        <end position="34"/>
    </location>
</feature>
<evidence type="ECO:0000259" key="3">
    <source>
        <dbReference type="Pfam" id="PF02114"/>
    </source>
</evidence>
<dbReference type="GO" id="GO:0008277">
    <property type="term" value="P:regulation of G protein-coupled receptor signaling pathway"/>
    <property type="evidence" value="ECO:0007669"/>
    <property type="project" value="InterPro"/>
</dbReference>
<evidence type="ECO:0000313" key="4">
    <source>
        <dbReference type="EMBL" id="KAB8073907.1"/>
    </source>
</evidence>
<comment type="similarity">
    <text evidence="1">Belongs to the phosducin family.</text>
</comment>